<dbReference type="GO" id="GO:0005524">
    <property type="term" value="F:ATP binding"/>
    <property type="evidence" value="ECO:0007669"/>
    <property type="project" value="UniProtKB-UniRule"/>
</dbReference>
<dbReference type="FunFam" id="3.30.1490.20:FF:000003">
    <property type="entry name" value="acetyl-CoA carboxylase isoform X1"/>
    <property type="match status" value="1"/>
</dbReference>
<keyword evidence="5 7" id="KW-0067">ATP-binding</keyword>
<comment type="catalytic activity">
    <reaction evidence="6">
        <text>N(6)-biotinyl-L-lysyl-[protein] + hydrogencarbonate + ATP = N(6)-carboxybiotinyl-L-lysyl-[protein] + ADP + phosphate + H(+)</text>
        <dbReference type="Rhea" id="RHEA:13501"/>
        <dbReference type="Rhea" id="RHEA-COMP:10505"/>
        <dbReference type="Rhea" id="RHEA-COMP:10506"/>
        <dbReference type="ChEBI" id="CHEBI:15378"/>
        <dbReference type="ChEBI" id="CHEBI:17544"/>
        <dbReference type="ChEBI" id="CHEBI:30616"/>
        <dbReference type="ChEBI" id="CHEBI:43474"/>
        <dbReference type="ChEBI" id="CHEBI:83144"/>
        <dbReference type="ChEBI" id="CHEBI:83145"/>
        <dbReference type="ChEBI" id="CHEBI:456216"/>
        <dbReference type="EC" id="6.3.4.14"/>
    </reaction>
</comment>
<evidence type="ECO:0000313" key="11">
    <source>
        <dbReference type="Proteomes" id="UP000219327"/>
    </source>
</evidence>
<keyword evidence="4 7" id="KW-0547">Nucleotide-binding</keyword>
<name>A0A2A5WZD7_9GAMM</name>
<evidence type="ECO:0000313" key="10">
    <source>
        <dbReference type="EMBL" id="PDH41889.1"/>
    </source>
</evidence>
<dbReference type="InterPro" id="IPR011761">
    <property type="entry name" value="ATP-grasp"/>
</dbReference>
<dbReference type="EC" id="6.3.4.14" evidence="2"/>
<dbReference type="PROSITE" id="PS50979">
    <property type="entry name" value="BC"/>
    <property type="match status" value="1"/>
</dbReference>
<dbReference type="Pfam" id="PF02785">
    <property type="entry name" value="Biotin_carb_C"/>
    <property type="match status" value="1"/>
</dbReference>
<dbReference type="SMART" id="SM00878">
    <property type="entry name" value="Biotin_carb_C"/>
    <property type="match status" value="1"/>
</dbReference>
<evidence type="ECO:0000256" key="5">
    <source>
        <dbReference type="ARBA" id="ARBA00022840"/>
    </source>
</evidence>
<evidence type="ECO:0000259" key="9">
    <source>
        <dbReference type="PROSITE" id="PS50979"/>
    </source>
</evidence>
<dbReference type="PROSITE" id="PS50975">
    <property type="entry name" value="ATP_GRASP"/>
    <property type="match status" value="1"/>
</dbReference>
<dbReference type="InterPro" id="IPR011764">
    <property type="entry name" value="Biotin_carboxylation_dom"/>
</dbReference>
<dbReference type="Pfam" id="PF00289">
    <property type="entry name" value="Biotin_carb_N"/>
    <property type="match status" value="1"/>
</dbReference>
<dbReference type="PANTHER" id="PTHR48095">
    <property type="entry name" value="PYRUVATE CARBOXYLASE SUBUNIT A"/>
    <property type="match status" value="1"/>
</dbReference>
<organism evidence="10 11">
    <name type="scientific">OM182 bacterium MED-G24</name>
    <dbReference type="NCBI Taxonomy" id="1986255"/>
    <lineage>
        <taxon>Bacteria</taxon>
        <taxon>Pseudomonadati</taxon>
        <taxon>Pseudomonadota</taxon>
        <taxon>Gammaproteobacteria</taxon>
        <taxon>OMG group</taxon>
        <taxon>OM182 clade</taxon>
    </lineage>
</organism>
<dbReference type="AlphaFoldDB" id="A0A2A5WZD7"/>
<dbReference type="InterPro" id="IPR005482">
    <property type="entry name" value="Biotin_COase_C"/>
</dbReference>
<accession>A0A2A5WZD7</accession>
<dbReference type="PROSITE" id="PS00866">
    <property type="entry name" value="CPSASE_1"/>
    <property type="match status" value="1"/>
</dbReference>
<evidence type="ECO:0000256" key="2">
    <source>
        <dbReference type="ARBA" id="ARBA00013263"/>
    </source>
</evidence>
<dbReference type="Pfam" id="PF02786">
    <property type="entry name" value="CPSase_L_D2"/>
    <property type="match status" value="1"/>
</dbReference>
<comment type="function">
    <text evidence="1">This protein is a component of the acetyl coenzyme A carboxylase complex; first, biotin carboxylase catalyzes the carboxylation of the carrier protein and then the transcarboxylase transfers the carboxyl group to form malonyl-CoA.</text>
</comment>
<dbReference type="InterPro" id="IPR005479">
    <property type="entry name" value="CPAse_ATP-bd"/>
</dbReference>
<evidence type="ECO:0000256" key="3">
    <source>
        <dbReference type="ARBA" id="ARBA00022598"/>
    </source>
</evidence>
<evidence type="ECO:0000256" key="7">
    <source>
        <dbReference type="PROSITE-ProRule" id="PRU00409"/>
    </source>
</evidence>
<dbReference type="PANTHER" id="PTHR48095:SF2">
    <property type="entry name" value="BIOTIN CARBOXYLASE, CHLOROPLASTIC"/>
    <property type="match status" value="1"/>
</dbReference>
<gene>
    <name evidence="10" type="ORF">CNE99_00720</name>
</gene>
<sequence>MIKRLLVANRGEIAVRVLRACRELGIEVVIAHSRVDDHQAYLAWADDTVCISSRSYLDGGAFVAAAQSRGCDAIHPGYGFLSENAGFADLVSDGGLIFIGPTGDQLRLLGDKSAARERLTEVGVPVLPGTAFIEGEADASAAAEEIGYPVLLKAAYGGGGRGIRVVRDSGEMAGELEQAQAEARVGFGRDEIYMEKYLTNPRHIEVQLLGDGAGQVVHLGTRECSLQRRHQKVLEEAPATGIDDEKLAWLCDIASTAAADLHYRNAGTFEFLYEAGEFYFIEANGRIQVEHPVTEMVTGIDLVKAQLTVASSGELPFSQDDVVLRGHAIECRLNAETLDIGTGEIAPSPGVVSELSLPAGIGVRVDTHLRTGADIPHQYDSLMAKVIVGGADRLECVARMRRALRELRVSGVTTNLSLHRQIMASGAFETGNVDTGFIAQLLFDWRRQQDMD</sequence>
<evidence type="ECO:0000259" key="8">
    <source>
        <dbReference type="PROSITE" id="PS50975"/>
    </source>
</evidence>
<dbReference type="InterPro" id="IPR016185">
    <property type="entry name" value="PreATP-grasp_dom_sf"/>
</dbReference>
<dbReference type="InterPro" id="IPR011054">
    <property type="entry name" value="Rudment_hybrid_motif"/>
</dbReference>
<dbReference type="Proteomes" id="UP000219327">
    <property type="component" value="Unassembled WGS sequence"/>
</dbReference>
<feature type="domain" description="Biotin carboxylation" evidence="9">
    <location>
        <begin position="1"/>
        <end position="443"/>
    </location>
</feature>
<feature type="domain" description="ATP-grasp" evidence="8">
    <location>
        <begin position="116"/>
        <end position="311"/>
    </location>
</feature>
<comment type="caution">
    <text evidence="10">The sequence shown here is derived from an EMBL/GenBank/DDBJ whole genome shotgun (WGS) entry which is preliminary data.</text>
</comment>
<reference evidence="10 11" key="1">
    <citation type="submission" date="2017-08" db="EMBL/GenBank/DDBJ databases">
        <title>Fine stratification of microbial communities through a metagenomic profile of the photic zone.</title>
        <authorList>
            <person name="Haro-Moreno J.M."/>
            <person name="Lopez-Perez M."/>
            <person name="De La Torre J."/>
            <person name="Picazo A."/>
            <person name="Camacho A."/>
            <person name="Rodriguez-Valera F."/>
        </authorList>
    </citation>
    <scope>NUCLEOTIDE SEQUENCE [LARGE SCALE GENOMIC DNA]</scope>
    <source>
        <strain evidence="10">MED-G24</strain>
    </source>
</reference>
<dbReference type="EMBL" id="NTKD01000002">
    <property type="protein sequence ID" value="PDH41889.1"/>
    <property type="molecule type" value="Genomic_DNA"/>
</dbReference>
<dbReference type="InterPro" id="IPR051602">
    <property type="entry name" value="ACC_Biotin_Carboxylase"/>
</dbReference>
<dbReference type="GO" id="GO:0004075">
    <property type="term" value="F:biotin carboxylase activity"/>
    <property type="evidence" value="ECO:0007669"/>
    <property type="project" value="UniProtKB-EC"/>
</dbReference>
<dbReference type="SUPFAM" id="SSF51246">
    <property type="entry name" value="Rudiment single hybrid motif"/>
    <property type="match status" value="1"/>
</dbReference>
<dbReference type="InterPro" id="IPR005481">
    <property type="entry name" value="BC-like_N"/>
</dbReference>
<proteinExistence type="predicted"/>
<dbReference type="GO" id="GO:0046872">
    <property type="term" value="F:metal ion binding"/>
    <property type="evidence" value="ECO:0007669"/>
    <property type="project" value="InterPro"/>
</dbReference>
<evidence type="ECO:0000256" key="4">
    <source>
        <dbReference type="ARBA" id="ARBA00022741"/>
    </source>
</evidence>
<evidence type="ECO:0000256" key="1">
    <source>
        <dbReference type="ARBA" id="ARBA00003761"/>
    </source>
</evidence>
<dbReference type="Gene3D" id="3.30.470.20">
    <property type="entry name" value="ATP-grasp fold, B domain"/>
    <property type="match status" value="1"/>
</dbReference>
<dbReference type="SUPFAM" id="SSF52440">
    <property type="entry name" value="PreATP-grasp domain"/>
    <property type="match status" value="1"/>
</dbReference>
<evidence type="ECO:0000256" key="6">
    <source>
        <dbReference type="ARBA" id="ARBA00048600"/>
    </source>
</evidence>
<dbReference type="SUPFAM" id="SSF56059">
    <property type="entry name" value="Glutathione synthetase ATP-binding domain-like"/>
    <property type="match status" value="1"/>
</dbReference>
<protein>
    <recommendedName>
        <fullName evidence="2">biotin carboxylase</fullName>
        <ecNumber evidence="2">6.3.4.14</ecNumber>
    </recommendedName>
</protein>
<keyword evidence="3 10" id="KW-0436">Ligase</keyword>